<evidence type="ECO:0000313" key="10">
    <source>
        <dbReference type="RefSeq" id="XP_013405701.1"/>
    </source>
</evidence>
<dbReference type="AlphaFoldDB" id="A0A1S3J626"/>
<keyword evidence="5" id="KW-0325">Glycoprotein</keyword>
<dbReference type="SMART" id="SM00202">
    <property type="entry name" value="SR"/>
    <property type="match status" value="2"/>
</dbReference>
<feature type="disulfide bond" evidence="6">
    <location>
        <begin position="159"/>
        <end position="223"/>
    </location>
</feature>
<feature type="domain" description="SRCR" evidence="8">
    <location>
        <begin position="134"/>
        <end position="237"/>
    </location>
</feature>
<keyword evidence="3 6" id="KW-1015">Disulfide bond</keyword>
<keyword evidence="4" id="KW-0675">Receptor</keyword>
<evidence type="ECO:0000256" key="3">
    <source>
        <dbReference type="ARBA" id="ARBA00023157"/>
    </source>
</evidence>
<dbReference type="InParanoid" id="A0A1S3J626"/>
<feature type="domain" description="MAM" evidence="7">
    <location>
        <begin position="1"/>
        <end position="122"/>
    </location>
</feature>
<keyword evidence="1" id="KW-0732">Signal</keyword>
<organism evidence="9 10">
    <name type="scientific">Lingula anatina</name>
    <name type="common">Brachiopod</name>
    <name type="synonym">Lingula unguis</name>
    <dbReference type="NCBI Taxonomy" id="7574"/>
    <lineage>
        <taxon>Eukaryota</taxon>
        <taxon>Metazoa</taxon>
        <taxon>Spiralia</taxon>
        <taxon>Lophotrochozoa</taxon>
        <taxon>Brachiopoda</taxon>
        <taxon>Linguliformea</taxon>
        <taxon>Lingulata</taxon>
        <taxon>Lingulida</taxon>
        <taxon>Linguloidea</taxon>
        <taxon>Lingulidae</taxon>
        <taxon>Lingula</taxon>
    </lineage>
</organism>
<dbReference type="FunFam" id="3.10.250.10:FF:000007">
    <property type="entry name" value="Soluble scavenger receptor cysteine-rich domain-containing protein SSC5D"/>
    <property type="match status" value="1"/>
</dbReference>
<dbReference type="SUPFAM" id="SSF56487">
    <property type="entry name" value="SRCR-like"/>
    <property type="match status" value="2"/>
</dbReference>
<dbReference type="SUPFAM" id="SSF49899">
    <property type="entry name" value="Concanavalin A-like lectins/glucanases"/>
    <property type="match status" value="1"/>
</dbReference>
<dbReference type="RefSeq" id="XP_013405701.1">
    <property type="nucleotide sequence ID" value="XM_013550247.1"/>
</dbReference>
<sequence length="351" mass="38284">MNNQGKYIYTEASVPRQSGNRAVLRSQIFTVSGLCKMRFFYHMYGNNMGNLSVSVQNRDRLTQVVQKWSMAGNQGDRWHFAAVDLRTTGIARFRVLLVGTVTGFPRSDIAVDDVSFTPGCKLDAGTEVRPKGYIRLRGGPVSNAGRIEIYHDGSWGTVCDDGFDQTDAEVVCRELGYIGAVFPKLNSFYGPGRGNVWLSELQCSGQELFIRACTHSGWNARTCDYTTHSEDAGVVCDTAGSVGMVRLSHGETFTRGRLEVHYGGKWGVVCAGSRDINIVTNVALVVCRQLGHRNGVVLAGRSVPSDGAVLSGLLCVGNERAITECGHHPYGSPSVTCSDRSVRNLFLKNMP</sequence>
<feature type="disulfide bond" evidence="6">
    <location>
        <begin position="315"/>
        <end position="325"/>
    </location>
</feature>
<dbReference type="InterPro" id="IPR013320">
    <property type="entry name" value="ConA-like_dom_sf"/>
</dbReference>
<dbReference type="KEGG" id="lak:106170396"/>
<dbReference type="InterPro" id="IPR000998">
    <property type="entry name" value="MAM_dom"/>
</dbReference>
<comment type="caution">
    <text evidence="6">Lacks conserved residue(s) required for the propagation of feature annotation.</text>
</comment>
<dbReference type="STRING" id="7574.A0A1S3J626"/>
<dbReference type="Pfam" id="PF00629">
    <property type="entry name" value="MAM"/>
    <property type="match status" value="1"/>
</dbReference>
<evidence type="ECO:0000256" key="2">
    <source>
        <dbReference type="ARBA" id="ARBA00022737"/>
    </source>
</evidence>
<evidence type="ECO:0000259" key="8">
    <source>
        <dbReference type="PROSITE" id="PS50287"/>
    </source>
</evidence>
<feature type="disulfide bond" evidence="6">
    <location>
        <begin position="203"/>
        <end position="213"/>
    </location>
</feature>
<dbReference type="PROSITE" id="PS00420">
    <property type="entry name" value="SRCR_1"/>
    <property type="match status" value="1"/>
</dbReference>
<dbReference type="Gene3D" id="3.10.250.10">
    <property type="entry name" value="SRCR-like domain"/>
    <property type="match status" value="2"/>
</dbReference>
<keyword evidence="9" id="KW-1185">Reference proteome</keyword>
<dbReference type="Pfam" id="PF00530">
    <property type="entry name" value="SRCR"/>
    <property type="match status" value="2"/>
</dbReference>
<dbReference type="PANTHER" id="PTHR48071">
    <property type="entry name" value="SRCR DOMAIN-CONTAINING PROTEIN"/>
    <property type="match status" value="1"/>
</dbReference>
<keyword evidence="2" id="KW-0677">Repeat</keyword>
<dbReference type="PRINTS" id="PR00258">
    <property type="entry name" value="SPERACTRCPTR"/>
</dbReference>
<name>A0A1S3J626_LINAN</name>
<evidence type="ECO:0000256" key="1">
    <source>
        <dbReference type="ARBA" id="ARBA00022729"/>
    </source>
</evidence>
<dbReference type="GO" id="GO:0016020">
    <property type="term" value="C:membrane"/>
    <property type="evidence" value="ECO:0007669"/>
    <property type="project" value="InterPro"/>
</dbReference>
<evidence type="ECO:0000256" key="6">
    <source>
        <dbReference type="PROSITE-ProRule" id="PRU00196"/>
    </source>
</evidence>
<feature type="domain" description="SRCR" evidence="8">
    <location>
        <begin position="245"/>
        <end position="348"/>
    </location>
</feature>
<dbReference type="GeneID" id="106170396"/>
<dbReference type="PROSITE" id="PS50060">
    <property type="entry name" value="MAM_2"/>
    <property type="match status" value="1"/>
</dbReference>
<dbReference type="CDD" id="cd06263">
    <property type="entry name" value="MAM"/>
    <property type="match status" value="1"/>
</dbReference>
<evidence type="ECO:0000313" key="9">
    <source>
        <dbReference type="Proteomes" id="UP000085678"/>
    </source>
</evidence>
<dbReference type="PANTHER" id="PTHR48071:SF28">
    <property type="entry name" value="SRCR DOMAIN-CONTAINING PROTEIN"/>
    <property type="match status" value="1"/>
</dbReference>
<accession>A0A1S3J626</accession>
<dbReference type="PROSITE" id="PS50287">
    <property type="entry name" value="SRCR_2"/>
    <property type="match status" value="2"/>
</dbReference>
<dbReference type="SMART" id="SM00137">
    <property type="entry name" value="MAM"/>
    <property type="match status" value="1"/>
</dbReference>
<evidence type="ECO:0000259" key="7">
    <source>
        <dbReference type="PROSITE" id="PS50060"/>
    </source>
</evidence>
<dbReference type="OrthoDB" id="412155at2759"/>
<evidence type="ECO:0000256" key="5">
    <source>
        <dbReference type="ARBA" id="ARBA00023180"/>
    </source>
</evidence>
<reference evidence="10" key="1">
    <citation type="submission" date="2025-08" db="UniProtKB">
        <authorList>
            <consortium name="RefSeq"/>
        </authorList>
    </citation>
    <scope>IDENTIFICATION</scope>
    <source>
        <tissue evidence="10">Gonads</tissue>
    </source>
</reference>
<proteinExistence type="predicted"/>
<evidence type="ECO:0000256" key="4">
    <source>
        <dbReference type="ARBA" id="ARBA00023170"/>
    </source>
</evidence>
<dbReference type="Gene3D" id="2.60.120.200">
    <property type="match status" value="1"/>
</dbReference>
<protein>
    <submittedName>
        <fullName evidence="10">Neurotrypsin-like</fullName>
    </submittedName>
</protein>
<gene>
    <name evidence="10" type="primary">LOC106170396</name>
</gene>
<dbReference type="Proteomes" id="UP000085678">
    <property type="component" value="Unplaced"/>
</dbReference>
<dbReference type="InterPro" id="IPR036772">
    <property type="entry name" value="SRCR-like_dom_sf"/>
</dbReference>
<dbReference type="InterPro" id="IPR001190">
    <property type="entry name" value="SRCR"/>
</dbReference>